<organism evidence="2 3">
    <name type="scientific">Tigheibacillus halophilus</name>
    <dbReference type="NCBI Taxonomy" id="361280"/>
    <lineage>
        <taxon>Bacteria</taxon>
        <taxon>Bacillati</taxon>
        <taxon>Bacillota</taxon>
        <taxon>Bacilli</taxon>
        <taxon>Bacillales</taxon>
        <taxon>Bacillaceae</taxon>
        <taxon>Tigheibacillus</taxon>
    </lineage>
</organism>
<feature type="domain" description="Glycosyl hydrolase family 36 C-terminal" evidence="1">
    <location>
        <begin position="2"/>
        <end position="68"/>
    </location>
</feature>
<dbReference type="EMBL" id="JAWDIP010000003">
    <property type="protein sequence ID" value="MDY0394563.1"/>
    <property type="molecule type" value="Genomic_DNA"/>
</dbReference>
<proteinExistence type="predicted"/>
<evidence type="ECO:0000313" key="2">
    <source>
        <dbReference type="EMBL" id="MDY0394563.1"/>
    </source>
</evidence>
<accession>A0ABU5C5F9</accession>
<dbReference type="Gene3D" id="2.60.40.1180">
    <property type="entry name" value="Golgi alpha-mannosidase II"/>
    <property type="match status" value="1"/>
</dbReference>
<dbReference type="InterPro" id="IPR013780">
    <property type="entry name" value="Glyco_hydro_b"/>
</dbReference>
<sequence length="72" mass="8106">MSESFVLYSRILSVPNPNLTILKLRGLDKSSQYKDVETGTIYGGDELMFYGIALSPLAMDYSTLTIRLKKIE</sequence>
<dbReference type="InterPro" id="IPR031705">
    <property type="entry name" value="Glyco_hydro_36_C"/>
</dbReference>
<reference evidence="2 3" key="1">
    <citation type="submission" date="2023-10" db="EMBL/GenBank/DDBJ databases">
        <title>Virgibacillus halophilus 5B73C genome.</title>
        <authorList>
            <person name="Miliotis G."/>
            <person name="Sengupta P."/>
            <person name="Hameed A."/>
            <person name="Chuvochina M."/>
            <person name="Mcdonagh F."/>
            <person name="Simpson A.C."/>
            <person name="Singh N.K."/>
            <person name="Rekha P.D."/>
            <person name="Raman K."/>
            <person name="Hugenholtz P."/>
            <person name="Venkateswaran K."/>
        </authorList>
    </citation>
    <scope>NUCLEOTIDE SEQUENCE [LARGE SCALE GENOMIC DNA]</scope>
    <source>
        <strain evidence="2 3">5B73C</strain>
    </source>
</reference>
<gene>
    <name evidence="2" type="ORF">RWE15_09060</name>
</gene>
<dbReference type="Pfam" id="PF16874">
    <property type="entry name" value="Glyco_hydro_36C"/>
    <property type="match status" value="1"/>
</dbReference>
<evidence type="ECO:0000259" key="1">
    <source>
        <dbReference type="Pfam" id="PF16874"/>
    </source>
</evidence>
<protein>
    <submittedName>
        <fullName evidence="2">GH36 C-terminal domain-containing protein</fullName>
    </submittedName>
</protein>
<comment type="caution">
    <text evidence="2">The sequence shown here is derived from an EMBL/GenBank/DDBJ whole genome shotgun (WGS) entry which is preliminary data.</text>
</comment>
<dbReference type="Proteomes" id="UP001281447">
    <property type="component" value="Unassembled WGS sequence"/>
</dbReference>
<evidence type="ECO:0000313" key="3">
    <source>
        <dbReference type="Proteomes" id="UP001281447"/>
    </source>
</evidence>
<name>A0ABU5C5F9_9BACI</name>
<keyword evidence="3" id="KW-1185">Reference proteome</keyword>